<evidence type="ECO:0000313" key="4">
    <source>
        <dbReference type="EMBL" id="TDQ45042.1"/>
    </source>
</evidence>
<evidence type="ECO:0000259" key="3">
    <source>
        <dbReference type="PROSITE" id="PS50968"/>
    </source>
</evidence>
<dbReference type="AlphaFoldDB" id="A0A4R6UFL3"/>
<name>A0A4R6UFL3_9ACTN</name>
<dbReference type="PANTHER" id="PTHR45266">
    <property type="entry name" value="OXALOACETATE DECARBOXYLASE ALPHA CHAIN"/>
    <property type="match status" value="1"/>
</dbReference>
<dbReference type="EMBL" id="SNYN01000033">
    <property type="protein sequence ID" value="TDQ45042.1"/>
    <property type="molecule type" value="Genomic_DNA"/>
</dbReference>
<accession>A0A4R6UFL3</accession>
<dbReference type="InterPro" id="IPR000089">
    <property type="entry name" value="Biotin_lipoyl"/>
</dbReference>
<dbReference type="Pfam" id="PF00364">
    <property type="entry name" value="Biotin_lipoyl"/>
    <property type="match status" value="1"/>
</dbReference>
<dbReference type="RefSeq" id="WP_341770574.1">
    <property type="nucleotide sequence ID" value="NZ_SNYN01000033.1"/>
</dbReference>
<evidence type="ECO:0000256" key="2">
    <source>
        <dbReference type="SAM" id="MobiDB-lite"/>
    </source>
</evidence>
<dbReference type="Proteomes" id="UP000295281">
    <property type="component" value="Unassembled WGS sequence"/>
</dbReference>
<gene>
    <name evidence="4" type="ORF">EV190_13334</name>
</gene>
<protein>
    <submittedName>
        <fullName evidence="4">Biotin-dependent enzyme</fullName>
    </submittedName>
</protein>
<feature type="domain" description="Lipoyl-binding" evidence="3">
    <location>
        <begin position="68"/>
        <end position="152"/>
    </location>
</feature>
<dbReference type="InterPro" id="IPR001882">
    <property type="entry name" value="Biotin_BS"/>
</dbReference>
<dbReference type="InterPro" id="IPR011053">
    <property type="entry name" value="Single_hybrid_motif"/>
</dbReference>
<dbReference type="PROSITE" id="PS50968">
    <property type="entry name" value="BIOTINYL_LIPOYL"/>
    <property type="match status" value="1"/>
</dbReference>
<sequence>PDQPPTTHTRWIETEFDNRIEPYQGIVETTEEAPRQKVTVEVDGRRVEVTLPAGLGTAPDPAPGTRKTARRGDSRTKTPPAGGDALTSPMQGTIVKVTAENGRQVTEGDTVVVIEAMKMEQPLTAHKTGTVTGLSVGAGETVGSGTVICEIRSA</sequence>
<feature type="non-terminal residue" evidence="4">
    <location>
        <position position="1"/>
    </location>
</feature>
<evidence type="ECO:0000256" key="1">
    <source>
        <dbReference type="ARBA" id="ARBA00023267"/>
    </source>
</evidence>
<dbReference type="PROSITE" id="PS00188">
    <property type="entry name" value="BIOTIN"/>
    <property type="match status" value="1"/>
</dbReference>
<dbReference type="PANTHER" id="PTHR45266:SF3">
    <property type="entry name" value="OXALOACETATE DECARBOXYLASE ALPHA CHAIN"/>
    <property type="match status" value="1"/>
</dbReference>
<comment type="caution">
    <text evidence="4">The sequence shown here is derived from an EMBL/GenBank/DDBJ whole genome shotgun (WGS) entry which is preliminary data.</text>
</comment>
<organism evidence="4 5">
    <name type="scientific">Actinorugispora endophytica</name>
    <dbReference type="NCBI Taxonomy" id="1605990"/>
    <lineage>
        <taxon>Bacteria</taxon>
        <taxon>Bacillati</taxon>
        <taxon>Actinomycetota</taxon>
        <taxon>Actinomycetes</taxon>
        <taxon>Streptosporangiales</taxon>
        <taxon>Nocardiopsidaceae</taxon>
        <taxon>Actinorugispora</taxon>
    </lineage>
</organism>
<keyword evidence="5" id="KW-1185">Reference proteome</keyword>
<dbReference type="Gene3D" id="2.40.50.100">
    <property type="match status" value="1"/>
</dbReference>
<proteinExistence type="predicted"/>
<dbReference type="CDD" id="cd06850">
    <property type="entry name" value="biotinyl_domain"/>
    <property type="match status" value="1"/>
</dbReference>
<keyword evidence="1" id="KW-0092">Biotin</keyword>
<reference evidence="4 5" key="1">
    <citation type="submission" date="2019-03" db="EMBL/GenBank/DDBJ databases">
        <title>Genomic Encyclopedia of Type Strains, Phase IV (KMG-IV): sequencing the most valuable type-strain genomes for metagenomic binning, comparative biology and taxonomic classification.</title>
        <authorList>
            <person name="Goeker M."/>
        </authorList>
    </citation>
    <scope>NUCLEOTIDE SEQUENCE [LARGE SCALE GENOMIC DNA]</scope>
    <source>
        <strain evidence="4 5">DSM 46770</strain>
    </source>
</reference>
<dbReference type="InterPro" id="IPR050709">
    <property type="entry name" value="Biotin_Carboxyl_Carrier/Decarb"/>
</dbReference>
<feature type="region of interest" description="Disordered" evidence="2">
    <location>
        <begin position="49"/>
        <end position="91"/>
    </location>
</feature>
<dbReference type="FunFam" id="2.40.50.100:FF:000003">
    <property type="entry name" value="Acetyl-CoA carboxylase biotin carboxyl carrier protein"/>
    <property type="match status" value="1"/>
</dbReference>
<dbReference type="SUPFAM" id="SSF51230">
    <property type="entry name" value="Single hybrid motif"/>
    <property type="match status" value="1"/>
</dbReference>
<evidence type="ECO:0000313" key="5">
    <source>
        <dbReference type="Proteomes" id="UP000295281"/>
    </source>
</evidence>